<evidence type="ECO:0000313" key="3">
    <source>
        <dbReference type="Proteomes" id="UP001476798"/>
    </source>
</evidence>
<sequence length="114" mass="12869">MYCAPAKTSKSSRSVRAQRHTDVPRTPKVSNPGHKVDKGTERRAAQQPDKTKNKKVSTLLHIYTLHLWRSIRKTQVEAAPGAKGTECREAANGQQLWKREGSCLTWYPLWNGSL</sequence>
<protein>
    <submittedName>
        <fullName evidence="2">Uncharacterized protein</fullName>
    </submittedName>
</protein>
<reference evidence="2 3" key="1">
    <citation type="submission" date="2021-06" db="EMBL/GenBank/DDBJ databases">
        <authorList>
            <person name="Palmer J.M."/>
        </authorList>
    </citation>
    <scope>NUCLEOTIDE SEQUENCE [LARGE SCALE GENOMIC DNA]</scope>
    <source>
        <strain evidence="2 3">GA_2019</strain>
        <tissue evidence="2">Muscle</tissue>
    </source>
</reference>
<keyword evidence="3" id="KW-1185">Reference proteome</keyword>
<proteinExistence type="predicted"/>
<evidence type="ECO:0000313" key="2">
    <source>
        <dbReference type="EMBL" id="MEQ2174283.1"/>
    </source>
</evidence>
<feature type="region of interest" description="Disordered" evidence="1">
    <location>
        <begin position="1"/>
        <end position="55"/>
    </location>
</feature>
<comment type="caution">
    <text evidence="2">The sequence shown here is derived from an EMBL/GenBank/DDBJ whole genome shotgun (WGS) entry which is preliminary data.</text>
</comment>
<feature type="compositionally biased region" description="Basic and acidic residues" evidence="1">
    <location>
        <begin position="34"/>
        <end position="44"/>
    </location>
</feature>
<organism evidence="2 3">
    <name type="scientific">Goodea atripinnis</name>
    <dbReference type="NCBI Taxonomy" id="208336"/>
    <lineage>
        <taxon>Eukaryota</taxon>
        <taxon>Metazoa</taxon>
        <taxon>Chordata</taxon>
        <taxon>Craniata</taxon>
        <taxon>Vertebrata</taxon>
        <taxon>Euteleostomi</taxon>
        <taxon>Actinopterygii</taxon>
        <taxon>Neopterygii</taxon>
        <taxon>Teleostei</taxon>
        <taxon>Neoteleostei</taxon>
        <taxon>Acanthomorphata</taxon>
        <taxon>Ovalentaria</taxon>
        <taxon>Atherinomorphae</taxon>
        <taxon>Cyprinodontiformes</taxon>
        <taxon>Goodeidae</taxon>
        <taxon>Goodea</taxon>
    </lineage>
</organism>
<name>A0ABV0NUR8_9TELE</name>
<dbReference type="Proteomes" id="UP001476798">
    <property type="component" value="Unassembled WGS sequence"/>
</dbReference>
<gene>
    <name evidence="2" type="ORF">GOODEAATRI_006276</name>
</gene>
<accession>A0ABV0NUR8</accession>
<evidence type="ECO:0000256" key="1">
    <source>
        <dbReference type="SAM" id="MobiDB-lite"/>
    </source>
</evidence>
<dbReference type="EMBL" id="JAHRIO010050272">
    <property type="protein sequence ID" value="MEQ2174283.1"/>
    <property type="molecule type" value="Genomic_DNA"/>
</dbReference>